<proteinExistence type="predicted"/>
<feature type="domain" description="BRCT" evidence="2">
    <location>
        <begin position="244"/>
        <end position="306"/>
    </location>
</feature>
<dbReference type="OrthoDB" id="446168at2759"/>
<accession>A0A6A6T6B8</accession>
<dbReference type="SUPFAM" id="SSF52113">
    <property type="entry name" value="BRCT domain"/>
    <property type="match status" value="3"/>
</dbReference>
<dbReference type="Proteomes" id="UP000799324">
    <property type="component" value="Unassembled WGS sequence"/>
</dbReference>
<evidence type="ECO:0000313" key="4">
    <source>
        <dbReference type="Proteomes" id="UP000799324"/>
    </source>
</evidence>
<dbReference type="SMART" id="SM00292">
    <property type="entry name" value="BRCT"/>
    <property type="match status" value="3"/>
</dbReference>
<feature type="region of interest" description="Disordered" evidence="1">
    <location>
        <begin position="76"/>
        <end position="152"/>
    </location>
</feature>
<dbReference type="EMBL" id="MU004351">
    <property type="protein sequence ID" value="KAF2655300.1"/>
    <property type="molecule type" value="Genomic_DNA"/>
</dbReference>
<dbReference type="Pfam" id="PF00533">
    <property type="entry name" value="BRCT"/>
    <property type="match status" value="3"/>
</dbReference>
<dbReference type="AlphaFoldDB" id="A0A6A6T6B8"/>
<feature type="compositionally biased region" description="Acidic residues" evidence="1">
    <location>
        <begin position="95"/>
        <end position="116"/>
    </location>
</feature>
<feature type="domain" description="BRCT" evidence="2">
    <location>
        <begin position="150"/>
        <end position="220"/>
    </location>
</feature>
<dbReference type="InterPro" id="IPR036420">
    <property type="entry name" value="BRCT_dom_sf"/>
</dbReference>
<protein>
    <recommendedName>
        <fullName evidence="2">BRCT domain-containing protein</fullName>
    </recommendedName>
</protein>
<reference evidence="3" key="1">
    <citation type="journal article" date="2020" name="Stud. Mycol.">
        <title>101 Dothideomycetes genomes: a test case for predicting lifestyles and emergence of pathogens.</title>
        <authorList>
            <person name="Haridas S."/>
            <person name="Albert R."/>
            <person name="Binder M."/>
            <person name="Bloem J."/>
            <person name="Labutti K."/>
            <person name="Salamov A."/>
            <person name="Andreopoulos B."/>
            <person name="Baker S."/>
            <person name="Barry K."/>
            <person name="Bills G."/>
            <person name="Bluhm B."/>
            <person name="Cannon C."/>
            <person name="Castanera R."/>
            <person name="Culley D."/>
            <person name="Daum C."/>
            <person name="Ezra D."/>
            <person name="Gonzalez J."/>
            <person name="Henrissat B."/>
            <person name="Kuo A."/>
            <person name="Liang C."/>
            <person name="Lipzen A."/>
            <person name="Lutzoni F."/>
            <person name="Magnuson J."/>
            <person name="Mondo S."/>
            <person name="Nolan M."/>
            <person name="Ohm R."/>
            <person name="Pangilinan J."/>
            <person name="Park H.-J."/>
            <person name="Ramirez L."/>
            <person name="Alfaro M."/>
            <person name="Sun H."/>
            <person name="Tritt A."/>
            <person name="Yoshinaga Y."/>
            <person name="Zwiers L.-H."/>
            <person name="Turgeon B."/>
            <person name="Goodwin S."/>
            <person name="Spatafora J."/>
            <person name="Crous P."/>
            <person name="Grigoriev I."/>
        </authorList>
    </citation>
    <scope>NUCLEOTIDE SEQUENCE</scope>
    <source>
        <strain evidence="3">CBS 122681</strain>
    </source>
</reference>
<keyword evidence="4" id="KW-1185">Reference proteome</keyword>
<name>A0A6A6T6B8_9PLEO</name>
<gene>
    <name evidence="3" type="ORF">K491DRAFT_678999</name>
</gene>
<sequence length="338" mass="35801">MPPKKETAPAISVRGDALKGKSVIITGEIEGRSRKAAEEILVKAGAKIEKSLNKKVQLVVLGEKAGPNKLQKIEELGLETQEWDELIEQIKSEGGEEPVADDDDDEDDEEMEDEPEEPQKPKPTKAKGKAKANTKAKADPAPKAQASAATSDSSIAGKKVIITGTVGGHDRKAANAILEEAGAEICKSLNKQVEIVILGTNAGPDKMTKIKDLGIETISWNDLAEQLGLEVAPEKKVANVDAGDAPDSIDGMTVLVTGTIEGHTRGDAQKMLESAGAKVAKSLNKQVELAILGTKPGPDKLNKIAEEGIPTCSFEDLVEKLGLEAESSEPPKKKSKKN</sequence>
<feature type="domain" description="BRCT" evidence="2">
    <location>
        <begin position="13"/>
        <end position="83"/>
    </location>
</feature>
<evidence type="ECO:0000259" key="2">
    <source>
        <dbReference type="PROSITE" id="PS50172"/>
    </source>
</evidence>
<evidence type="ECO:0000256" key="1">
    <source>
        <dbReference type="SAM" id="MobiDB-lite"/>
    </source>
</evidence>
<feature type="compositionally biased region" description="Low complexity" evidence="1">
    <location>
        <begin position="135"/>
        <end position="150"/>
    </location>
</feature>
<dbReference type="InterPro" id="IPR001357">
    <property type="entry name" value="BRCT_dom"/>
</dbReference>
<dbReference type="Gene3D" id="3.40.50.10190">
    <property type="entry name" value="BRCT domain"/>
    <property type="match status" value="3"/>
</dbReference>
<dbReference type="PROSITE" id="PS50172">
    <property type="entry name" value="BRCT"/>
    <property type="match status" value="3"/>
</dbReference>
<evidence type="ECO:0000313" key="3">
    <source>
        <dbReference type="EMBL" id="KAF2655300.1"/>
    </source>
</evidence>
<feature type="compositionally biased region" description="Basic residues" evidence="1">
    <location>
        <begin position="122"/>
        <end position="134"/>
    </location>
</feature>
<organism evidence="3 4">
    <name type="scientific">Lophiostoma macrostomum CBS 122681</name>
    <dbReference type="NCBI Taxonomy" id="1314788"/>
    <lineage>
        <taxon>Eukaryota</taxon>
        <taxon>Fungi</taxon>
        <taxon>Dikarya</taxon>
        <taxon>Ascomycota</taxon>
        <taxon>Pezizomycotina</taxon>
        <taxon>Dothideomycetes</taxon>
        <taxon>Pleosporomycetidae</taxon>
        <taxon>Pleosporales</taxon>
        <taxon>Lophiostomataceae</taxon>
        <taxon>Lophiostoma</taxon>
    </lineage>
</organism>